<feature type="region of interest" description="Disordered" evidence="1">
    <location>
        <begin position="893"/>
        <end position="933"/>
    </location>
</feature>
<proteinExistence type="predicted"/>
<evidence type="ECO:0000313" key="3">
    <source>
        <dbReference type="Proteomes" id="UP000283509"/>
    </source>
</evidence>
<dbReference type="AlphaFoldDB" id="A0A3R7PL43"/>
<organism evidence="2 3">
    <name type="scientific">Penaeus vannamei</name>
    <name type="common">Whiteleg shrimp</name>
    <name type="synonym">Litopenaeus vannamei</name>
    <dbReference type="NCBI Taxonomy" id="6689"/>
    <lineage>
        <taxon>Eukaryota</taxon>
        <taxon>Metazoa</taxon>
        <taxon>Ecdysozoa</taxon>
        <taxon>Arthropoda</taxon>
        <taxon>Crustacea</taxon>
        <taxon>Multicrustacea</taxon>
        <taxon>Malacostraca</taxon>
        <taxon>Eumalacostraca</taxon>
        <taxon>Eucarida</taxon>
        <taxon>Decapoda</taxon>
        <taxon>Dendrobranchiata</taxon>
        <taxon>Penaeoidea</taxon>
        <taxon>Penaeidae</taxon>
        <taxon>Penaeus</taxon>
    </lineage>
</organism>
<feature type="compositionally biased region" description="Basic and acidic residues" evidence="1">
    <location>
        <begin position="920"/>
        <end position="933"/>
    </location>
</feature>
<dbReference type="Proteomes" id="UP000283509">
    <property type="component" value="Unassembled WGS sequence"/>
</dbReference>
<evidence type="ECO:0000256" key="1">
    <source>
        <dbReference type="SAM" id="MobiDB-lite"/>
    </source>
</evidence>
<accession>A0A3R7PL43</accession>
<protein>
    <submittedName>
        <fullName evidence="2">Uncharacterized protein</fullName>
    </submittedName>
</protein>
<reference evidence="2 3" key="2">
    <citation type="submission" date="2019-01" db="EMBL/GenBank/DDBJ databases">
        <title>The decoding of complex shrimp genome reveals the adaptation for benthos swimmer, frequently molting mechanism and breeding impact on genome.</title>
        <authorList>
            <person name="Sun Y."/>
            <person name="Gao Y."/>
            <person name="Yu Y."/>
        </authorList>
    </citation>
    <scope>NUCLEOTIDE SEQUENCE [LARGE SCALE GENOMIC DNA]</scope>
    <source>
        <tissue evidence="2">Muscle</tissue>
    </source>
</reference>
<sequence length="933" mass="106616">MELDRYLMWLVDCLKASLGGSTVNETRLNKNIESCFLRVKKACAAANKDEDFEDFRCRSTLLLFLCCPSVKNQSVVRSSKDFQLVISAVPTLKESHFLSVVKNQRCYRSLTYILSFLPTSYLPTFIEEYFTFTDVVKPVTLAMSLELFTSYILSWQSDSQCENCESDILKCLNLFAKFMSTKRVSSDFKAQIKSSAYFFMYLTKYLLLALNLYIGKGMEYPEIPESLICWRDLWKTEEKETESLLRNRLFTKDLVITFFKLCTQNNEAINIEMWMEWSEMNLPASVIPHKASVVNCNNKSIQLVICNIAFDIMKIFELNPNLHESFQTSQYRNFLQFMKQVACDPDYDPDYDLSIEQLLQEIELRDEREQKLLEILLDKEEIYSSLECIDSLKDHHAKVSSKTRRDVLERYIDYIMDGNSGIEEWEEFIIELAEDIPSVDLLPVIVEKLDSGLNEILKTSKFGLQSTAVFNQLVGENAPEAQEKHVWLCLQSGKEVVRQAVALPIRLPGLVPVMVRALSAIPQVCQATSESGISVLASALHQIKSAGLSGREKQDFADLVKGLMNTATLPVKESLHILIEPYLGVQGEETLESVALPLELLKNTIDNHPSTIIKPGMELDCLIISLMCVLSNTAQLLGPQASTTLALRLDAEYIISTIAKALIKDMPLYEKDISIIKQVTGNMQLHPRSFLPLSNLLECEKCQETTVDRVLYKLYHMELNTLKENLHDVDSSDFDLDVSRPQWMLVLLQILPHSAENEWISGMLLTHQYLQSEQTPHPTLRLMQQLLHLMCVQCVGKRLNQEKEEGCDVSCLPPLSIQHCFKCFSVSAMVYIQEILRIQPYNKRFQQLCNIFKWWCQGIPSFQCHPELPALFLVKLCTTIEEMVNSGKLTIEADEPSLPPFQNPPEVESHRSTSSRSRRSKEASIETVTERGR</sequence>
<reference evidence="2 3" key="1">
    <citation type="submission" date="2018-04" db="EMBL/GenBank/DDBJ databases">
        <authorList>
            <person name="Zhang X."/>
            <person name="Yuan J."/>
            <person name="Li F."/>
            <person name="Xiang J."/>
        </authorList>
    </citation>
    <scope>NUCLEOTIDE SEQUENCE [LARGE SCALE GENOMIC DNA]</scope>
    <source>
        <tissue evidence="2">Muscle</tissue>
    </source>
</reference>
<dbReference type="OrthoDB" id="6348024at2759"/>
<evidence type="ECO:0000313" key="2">
    <source>
        <dbReference type="EMBL" id="ROT70059.1"/>
    </source>
</evidence>
<name>A0A3R7PL43_PENVA</name>
<dbReference type="EMBL" id="QCYY01002477">
    <property type="protein sequence ID" value="ROT70059.1"/>
    <property type="molecule type" value="Genomic_DNA"/>
</dbReference>
<gene>
    <name evidence="2" type="ORF">C7M84_011682</name>
</gene>
<comment type="caution">
    <text evidence="2">The sequence shown here is derived from an EMBL/GenBank/DDBJ whole genome shotgun (WGS) entry which is preliminary data.</text>
</comment>
<keyword evidence="3" id="KW-1185">Reference proteome</keyword>